<gene>
    <name evidence="2" type="ORF">BUZ51_06275</name>
</gene>
<evidence type="ECO:0000313" key="2">
    <source>
        <dbReference type="EMBL" id="PTK30819.1"/>
    </source>
</evidence>
<dbReference type="RefSeq" id="WP_107640193.1">
    <property type="nucleotide sequence ID" value="NZ_PZHX01000010.1"/>
</dbReference>
<feature type="compositionally biased region" description="Basic and acidic residues" evidence="1">
    <location>
        <begin position="326"/>
        <end position="338"/>
    </location>
</feature>
<dbReference type="EMBL" id="PZHX01000010">
    <property type="protein sequence ID" value="PTK30819.1"/>
    <property type="molecule type" value="Genomic_DNA"/>
</dbReference>
<organism evidence="2 3">
    <name type="scientific">Staphylococcus hominis</name>
    <dbReference type="NCBI Taxonomy" id="1290"/>
    <lineage>
        <taxon>Bacteria</taxon>
        <taxon>Bacillati</taxon>
        <taxon>Bacillota</taxon>
        <taxon>Bacilli</taxon>
        <taxon>Bacillales</taxon>
        <taxon>Staphylococcaceae</taxon>
        <taxon>Staphylococcus</taxon>
    </lineage>
</organism>
<dbReference type="GO" id="GO:0005198">
    <property type="term" value="F:structural molecule activity"/>
    <property type="evidence" value="ECO:0007669"/>
    <property type="project" value="InterPro"/>
</dbReference>
<proteinExistence type="predicted"/>
<feature type="compositionally biased region" description="Basic and acidic residues" evidence="1">
    <location>
        <begin position="286"/>
        <end position="308"/>
    </location>
</feature>
<dbReference type="Proteomes" id="UP000241540">
    <property type="component" value="Unassembled WGS sequence"/>
</dbReference>
<dbReference type="Pfam" id="PF06152">
    <property type="entry name" value="Phage_min_cap2"/>
    <property type="match status" value="1"/>
</dbReference>
<sequence>MASDSLLLDVIQYVTEQIFNIIEGVDTYSEKEQARMFKAIQNIYEQLGVAADEIISKEIHDFYIKGLHDARRLGVKYGAGVYDMKGVKNDLDVLGDLKETPVDVEAIATILSDTMTDLKAAFRTAEQYTIKNISDTIDEVHNEIINGMLVGMTTQNISKRVAMKFGEKGMTAFVTKDGKHLPLDFYARTVARTKKQTATNHAHLNRYEDMGVKYVKVSGNVPTCHECAKYRGVVFSLQPNDPDFPYINLFTTFPKHPHCRCNFVPWTPKFKSKDEIDKEKVNAKKFNENAKDVRSKNEKKRYDAEQKAKQKARRQRLTFSRMQRMLGKDGPRSYEEYKNASKQQYHKWVAQMTNYYDKYKQKAKDDEKKRAAKVNKQILDKLSGKRSNEEERRRKEEERKRKEFERKQREEEREILEAQRRRKERQRKRQEQEIAKKLSNNVDLQKTNNRKKLSAQNGESDFIKAFNKTEIGDMELKNNYAKLYNSIIDNVQLKTSTKKGDYFYRLDNSVNLKTKTFNNARKNDSDGKLSRKTFAHEFGHAIDFNVGEKVRLSGEVQTTPSAMALHELFEGLDLYDNVTLEFYHKMLKDYSDIDVQPLENYIGLGDTAIIDDVIKRTGKTRNEVESIINNAAKKMTKEANKKVENDRQNLYLYSFEQDMLNSFGQRTYLGHSKEYWENDTLRLFTTKRGSEAFAHLSEMLIDKDTYEYITKNYPHSVRTFDEILRIAQDFI</sequence>
<dbReference type="InterPro" id="IPR009319">
    <property type="entry name" value="Phage_A118_VSP1"/>
</dbReference>
<reference evidence="2 3" key="1">
    <citation type="journal article" date="2016" name="Front. Microbiol.">
        <title>Comprehensive Phylogenetic Analysis of Bovine Non-aureus Staphylococci Species Based on Whole-Genome Sequencing.</title>
        <authorList>
            <person name="Naushad S."/>
            <person name="Barkema H.W."/>
            <person name="Luby C."/>
            <person name="Condas L.A."/>
            <person name="Nobrega D.B."/>
            <person name="Carson D.A."/>
            <person name="De Buck J."/>
        </authorList>
    </citation>
    <scope>NUCLEOTIDE SEQUENCE [LARGE SCALE GENOMIC DNA]</scope>
    <source>
        <strain evidence="2 3">SNUC 5336</strain>
    </source>
</reference>
<protein>
    <recommendedName>
        <fullName evidence="4">Minor capsid protein</fullName>
    </recommendedName>
</protein>
<comment type="caution">
    <text evidence="2">The sequence shown here is derived from an EMBL/GenBank/DDBJ whole genome shotgun (WGS) entry which is preliminary data.</text>
</comment>
<feature type="compositionally biased region" description="Basic and acidic residues" evidence="1">
    <location>
        <begin position="378"/>
        <end position="419"/>
    </location>
</feature>
<feature type="compositionally biased region" description="Polar residues" evidence="1">
    <location>
        <begin position="438"/>
        <end position="447"/>
    </location>
</feature>
<feature type="region of interest" description="Disordered" evidence="1">
    <location>
        <begin position="286"/>
        <end position="338"/>
    </location>
</feature>
<evidence type="ECO:0000313" key="3">
    <source>
        <dbReference type="Proteomes" id="UP000241540"/>
    </source>
</evidence>
<evidence type="ECO:0000256" key="1">
    <source>
        <dbReference type="SAM" id="MobiDB-lite"/>
    </source>
</evidence>
<accession>A0A974QNJ9</accession>
<evidence type="ECO:0008006" key="4">
    <source>
        <dbReference type="Google" id="ProtNLM"/>
    </source>
</evidence>
<dbReference type="AlphaFoldDB" id="A0A974QNJ9"/>
<feature type="region of interest" description="Disordered" evidence="1">
    <location>
        <begin position="376"/>
        <end position="455"/>
    </location>
</feature>
<name>A0A974QNJ9_STAHO</name>